<sequence>MKKLVEALASLKLAVVLLVLLLLGLSAGTIVESSRGAEVAGKLVYYSWWFLGLEVVFLVNVACSIVHLYPWGKPRIGFLVTHGAMVVILAGASASYFLKQEGQLMLWEGETGNQLVAREADGGAAVTLPFAVQLERFRIDHYPGTMRPSNFRSDVRIIDSTAGDPFPAAIWMNHPFDHRGWRFFQSSYQQQGGRSATVLSVSKDPGEPIVFVGYGLLVLGMCLVLGTRISQARAKKKALEALGALAALALLGVALPAHAADPGLEQLRRLPVQHDGRVMPLDTLAREQVVAVTGERAFQGSDPVQTVVSWWAEPQAAAQAPVVKLGHPDLAAAVGAPGMTHASFAQIVNSQAAMQLLDQAREAAASGRPRQGVLSAAEKLEERLVAMQAILQREVIRPVPPPGDVTQRWGVPRVGGAAELTALAAGPRLQGWPSAAEIDREITYNQVRPTRVAWIVLVLALLVSIYAWSGRSKLLDGIALAGLVAGFAVMTWGIGTRWAIAGRIPASNMYESLLFLAWGVGLFAVVAFALMRNRLVVLNANAMAALTMLLTDLLPIDGFVHPVPPVLSGTPWLAIHVPIIMVSYSVLALGVVIAHMQVGFTIFSPRRAELIERMADLLYWYMFVGSILLIAGILTGSIWAASSWGRYWGWDPKEVWSLVAFLAYMAIVHGRFDKLIGNFGVAAISIVAFQTILMTYLGVNFVLTTGMHSYGMGDSPVVTWMIVVALAEIAFLVIGWAAHQRQQKALAAA</sequence>
<dbReference type="InterPro" id="IPR007816">
    <property type="entry name" value="ResB-like_domain"/>
</dbReference>
<feature type="domain" description="ResB-like" evidence="8">
    <location>
        <begin position="75"/>
        <end position="192"/>
    </location>
</feature>
<dbReference type="InterPro" id="IPR045062">
    <property type="entry name" value="Cyt_c_biogenesis_CcsA/CcmC"/>
</dbReference>
<evidence type="ECO:0000256" key="1">
    <source>
        <dbReference type="ARBA" id="ARBA00004141"/>
    </source>
</evidence>
<organism evidence="9 10">
    <name type="scientific">Anaeromyxobacter paludicola</name>
    <dbReference type="NCBI Taxonomy" id="2918171"/>
    <lineage>
        <taxon>Bacteria</taxon>
        <taxon>Pseudomonadati</taxon>
        <taxon>Myxococcota</taxon>
        <taxon>Myxococcia</taxon>
        <taxon>Myxococcales</taxon>
        <taxon>Cystobacterineae</taxon>
        <taxon>Anaeromyxobacteraceae</taxon>
        <taxon>Anaeromyxobacter</taxon>
    </lineage>
</organism>
<keyword evidence="10" id="KW-1185">Reference proteome</keyword>
<evidence type="ECO:0000313" key="9">
    <source>
        <dbReference type="EMBL" id="BDG07330.1"/>
    </source>
</evidence>
<evidence type="ECO:0000256" key="2">
    <source>
        <dbReference type="ARBA" id="ARBA00022692"/>
    </source>
</evidence>
<name>A0ABM7X693_9BACT</name>
<keyword evidence="5 6" id="KW-0472">Membrane</keyword>
<feature type="transmembrane region" description="Helical" evidence="6">
    <location>
        <begin position="76"/>
        <end position="98"/>
    </location>
</feature>
<keyword evidence="3" id="KW-0201">Cytochrome c-type biogenesis</keyword>
<keyword evidence="4 6" id="KW-1133">Transmembrane helix</keyword>
<dbReference type="PANTHER" id="PTHR30071">
    <property type="entry name" value="HEME EXPORTER PROTEIN C"/>
    <property type="match status" value="1"/>
</dbReference>
<reference evidence="10" key="1">
    <citation type="journal article" date="2022" name="Int. J. Syst. Evol. Microbiol.">
        <title>Anaeromyxobacter oryzae sp. nov., Anaeromyxobacter diazotrophicus sp. nov. and Anaeromyxobacter paludicola sp. nov., isolated from paddy soils.</title>
        <authorList>
            <person name="Itoh H."/>
            <person name="Xu Z."/>
            <person name="Mise K."/>
            <person name="Masuda Y."/>
            <person name="Ushijima N."/>
            <person name="Hayakawa C."/>
            <person name="Shiratori Y."/>
            <person name="Senoo K."/>
        </authorList>
    </citation>
    <scope>NUCLEOTIDE SEQUENCE [LARGE SCALE GENOMIC DNA]</scope>
    <source>
        <strain evidence="10">Red630</strain>
    </source>
</reference>
<evidence type="ECO:0000256" key="3">
    <source>
        <dbReference type="ARBA" id="ARBA00022748"/>
    </source>
</evidence>
<feature type="transmembrane region" description="Helical" evidence="6">
    <location>
        <begin position="542"/>
        <end position="560"/>
    </location>
</feature>
<feature type="transmembrane region" description="Helical" evidence="6">
    <location>
        <begin position="572"/>
        <end position="596"/>
    </location>
</feature>
<feature type="transmembrane region" description="Helical" evidence="6">
    <location>
        <begin position="655"/>
        <end position="672"/>
    </location>
</feature>
<feature type="transmembrane region" description="Helical" evidence="6">
    <location>
        <begin position="46"/>
        <end position="69"/>
    </location>
</feature>
<feature type="domain" description="Cytochrome c assembly protein" evidence="7">
    <location>
        <begin position="507"/>
        <end position="703"/>
    </location>
</feature>
<evidence type="ECO:0008006" key="11">
    <source>
        <dbReference type="Google" id="ProtNLM"/>
    </source>
</evidence>
<feature type="transmembrane region" description="Helical" evidence="6">
    <location>
        <begin position="238"/>
        <end position="259"/>
    </location>
</feature>
<gene>
    <name evidence="9" type="ORF">AMPC_04430</name>
</gene>
<feature type="transmembrane region" description="Helical" evidence="6">
    <location>
        <begin position="209"/>
        <end position="226"/>
    </location>
</feature>
<comment type="subcellular location">
    <subcellularLocation>
        <location evidence="1">Membrane</location>
        <topology evidence="1">Multi-pass membrane protein</topology>
    </subcellularLocation>
</comment>
<feature type="transmembrane region" description="Helical" evidence="6">
    <location>
        <begin position="679"/>
        <end position="697"/>
    </location>
</feature>
<keyword evidence="2 6" id="KW-0812">Transmembrane</keyword>
<dbReference type="Pfam" id="PF01578">
    <property type="entry name" value="Cytochrom_C_asm"/>
    <property type="match status" value="1"/>
</dbReference>
<dbReference type="InterPro" id="IPR002541">
    <property type="entry name" value="Cyt_c_assembly"/>
</dbReference>
<feature type="transmembrane region" description="Helical" evidence="6">
    <location>
        <begin position="512"/>
        <end position="530"/>
    </location>
</feature>
<feature type="transmembrane region" description="Helical" evidence="6">
    <location>
        <begin position="617"/>
        <end position="640"/>
    </location>
</feature>
<dbReference type="RefSeq" id="WP_248343963.1">
    <property type="nucleotide sequence ID" value="NZ_AP025592.1"/>
</dbReference>
<dbReference type="Pfam" id="PF05140">
    <property type="entry name" value="ResB"/>
    <property type="match status" value="1"/>
</dbReference>
<evidence type="ECO:0000313" key="10">
    <source>
        <dbReference type="Proteomes" id="UP001162734"/>
    </source>
</evidence>
<evidence type="ECO:0000256" key="4">
    <source>
        <dbReference type="ARBA" id="ARBA00022989"/>
    </source>
</evidence>
<evidence type="ECO:0000256" key="6">
    <source>
        <dbReference type="SAM" id="Phobius"/>
    </source>
</evidence>
<dbReference type="Proteomes" id="UP001162734">
    <property type="component" value="Chromosome"/>
</dbReference>
<feature type="transmembrane region" description="Helical" evidence="6">
    <location>
        <begin position="480"/>
        <end position="500"/>
    </location>
</feature>
<protein>
    <recommendedName>
        <fullName evidence="11">Cytochrome c assembly protein</fullName>
    </recommendedName>
</protein>
<feature type="transmembrane region" description="Helical" evidence="6">
    <location>
        <begin position="452"/>
        <end position="468"/>
    </location>
</feature>
<dbReference type="EMBL" id="AP025592">
    <property type="protein sequence ID" value="BDG07330.1"/>
    <property type="molecule type" value="Genomic_DNA"/>
</dbReference>
<proteinExistence type="predicted"/>
<evidence type="ECO:0000259" key="7">
    <source>
        <dbReference type="Pfam" id="PF01578"/>
    </source>
</evidence>
<evidence type="ECO:0000256" key="5">
    <source>
        <dbReference type="ARBA" id="ARBA00023136"/>
    </source>
</evidence>
<dbReference type="PANTHER" id="PTHR30071:SF1">
    <property type="entry name" value="CYTOCHROME B_B6 PROTEIN-RELATED"/>
    <property type="match status" value="1"/>
</dbReference>
<evidence type="ECO:0000259" key="8">
    <source>
        <dbReference type="Pfam" id="PF05140"/>
    </source>
</evidence>
<feature type="transmembrane region" description="Helical" evidence="6">
    <location>
        <begin position="717"/>
        <end position="738"/>
    </location>
</feature>
<accession>A0ABM7X693</accession>